<evidence type="ECO:0000256" key="1">
    <source>
        <dbReference type="SAM" id="MobiDB-lite"/>
    </source>
</evidence>
<gene>
    <name evidence="2" type="ORF">D7S89_24410</name>
</gene>
<keyword evidence="3" id="KW-1185">Reference proteome</keyword>
<dbReference type="AlphaFoldDB" id="A0A494X751"/>
<feature type="compositionally biased region" description="Basic and acidic residues" evidence="1">
    <location>
        <begin position="70"/>
        <end position="80"/>
    </location>
</feature>
<protein>
    <submittedName>
        <fullName evidence="2">Uncharacterized protein</fullName>
    </submittedName>
</protein>
<dbReference type="Proteomes" id="UP000280434">
    <property type="component" value="Unassembled WGS sequence"/>
</dbReference>
<evidence type="ECO:0000313" key="3">
    <source>
        <dbReference type="Proteomes" id="UP000280434"/>
    </source>
</evidence>
<reference evidence="2 3" key="1">
    <citation type="submission" date="2018-10" db="EMBL/GenBank/DDBJ databases">
        <title>Paraburkholderia sp. 7MK8-2, isolated from soil.</title>
        <authorList>
            <person name="Gao Z.-H."/>
            <person name="Qiu L.-H."/>
        </authorList>
    </citation>
    <scope>NUCLEOTIDE SEQUENCE [LARGE SCALE GENOMIC DNA]</scope>
    <source>
        <strain evidence="2 3">7MK8-2</strain>
    </source>
</reference>
<evidence type="ECO:0000313" key="2">
    <source>
        <dbReference type="EMBL" id="RKP43829.1"/>
    </source>
</evidence>
<feature type="region of interest" description="Disordered" evidence="1">
    <location>
        <begin position="41"/>
        <end position="80"/>
    </location>
</feature>
<accession>A0A494X751</accession>
<feature type="compositionally biased region" description="Basic and acidic residues" evidence="1">
    <location>
        <begin position="51"/>
        <end position="62"/>
    </location>
</feature>
<organism evidence="2 3">
    <name type="scientific">Trinickia fusca</name>
    <dbReference type="NCBI Taxonomy" id="2419777"/>
    <lineage>
        <taxon>Bacteria</taxon>
        <taxon>Pseudomonadati</taxon>
        <taxon>Pseudomonadota</taxon>
        <taxon>Betaproteobacteria</taxon>
        <taxon>Burkholderiales</taxon>
        <taxon>Burkholderiaceae</taxon>
        <taxon>Trinickia</taxon>
    </lineage>
</organism>
<comment type="caution">
    <text evidence="2">The sequence shown here is derived from an EMBL/GenBank/DDBJ whole genome shotgun (WGS) entry which is preliminary data.</text>
</comment>
<name>A0A494X751_9BURK</name>
<sequence>MVGAFSFYSDHAQGAGGVANAQAADPTHSYKVPALPNGSAHAVVQAGMSKKGWEEGYKESGRPKFPTNSVKREGGNVERD</sequence>
<proteinExistence type="predicted"/>
<dbReference type="EMBL" id="RBZV01000016">
    <property type="protein sequence ID" value="RKP43829.1"/>
    <property type="molecule type" value="Genomic_DNA"/>
</dbReference>